<sequence>MKIYIMRTSLISLFSIALNASVFAQSPSNTETIILIRHGEKPLDMEIGQLNCKGLNRSLKLPKVLLGKFGKPNYIFAPNPSVQIGKKLLKFSYIRPLATIEPTAIQLGMPVNAQFGFTDVENIKKELLNSKYSDSLIFVSWEHLKLVDIVKEIYKEDINNSVSDIPDWPSADYDSIFILKILKENEKYKITFIKDFQNLNSQSDTCPN</sequence>
<evidence type="ECO:0008006" key="4">
    <source>
        <dbReference type="Google" id="ProtNLM"/>
    </source>
</evidence>
<protein>
    <recommendedName>
        <fullName evidence="4">Histidine phosphatase family protein</fullName>
    </recommendedName>
</protein>
<accession>A0A833JFJ8</accession>
<reference evidence="2 3" key="1">
    <citation type="submission" date="2019-10" db="EMBL/GenBank/DDBJ databases">
        <title>New genus of Silvanigrellaceae.</title>
        <authorList>
            <person name="Pitt A."/>
            <person name="Hahn M.W."/>
        </authorList>
    </citation>
    <scope>NUCLEOTIDE SEQUENCE [LARGE SCALE GENOMIC DNA]</scope>
    <source>
        <strain evidence="2 3">33A1-SZDP</strain>
    </source>
</reference>
<evidence type="ECO:0000256" key="1">
    <source>
        <dbReference type="SAM" id="SignalP"/>
    </source>
</evidence>
<comment type="caution">
    <text evidence="2">The sequence shown here is derived from an EMBL/GenBank/DDBJ whole genome shotgun (WGS) entry which is preliminary data.</text>
</comment>
<proteinExistence type="predicted"/>
<feature type="chain" id="PRO_5032669122" description="Histidine phosphatase family protein" evidence="1">
    <location>
        <begin position="25"/>
        <end position="208"/>
    </location>
</feature>
<evidence type="ECO:0000313" key="2">
    <source>
        <dbReference type="EMBL" id="KAB8031004.1"/>
    </source>
</evidence>
<evidence type="ECO:0000313" key="3">
    <source>
        <dbReference type="Proteomes" id="UP000442694"/>
    </source>
</evidence>
<feature type="signal peptide" evidence="1">
    <location>
        <begin position="1"/>
        <end position="24"/>
    </location>
</feature>
<keyword evidence="1" id="KW-0732">Signal</keyword>
<organism evidence="2 3">
    <name type="scientific">Fluviispira multicolorata</name>
    <dbReference type="NCBI Taxonomy" id="2654512"/>
    <lineage>
        <taxon>Bacteria</taxon>
        <taxon>Pseudomonadati</taxon>
        <taxon>Bdellovibrionota</taxon>
        <taxon>Oligoflexia</taxon>
        <taxon>Silvanigrellales</taxon>
        <taxon>Silvanigrellaceae</taxon>
        <taxon>Fluviispira</taxon>
    </lineage>
</organism>
<keyword evidence="3" id="KW-1185">Reference proteome</keyword>
<dbReference type="AlphaFoldDB" id="A0A833JFJ8"/>
<dbReference type="EMBL" id="WFLN01000006">
    <property type="protein sequence ID" value="KAB8031004.1"/>
    <property type="molecule type" value="Genomic_DNA"/>
</dbReference>
<dbReference type="Proteomes" id="UP000442694">
    <property type="component" value="Unassembled WGS sequence"/>
</dbReference>
<dbReference type="RefSeq" id="WP_152212930.1">
    <property type="nucleotide sequence ID" value="NZ_WFLN01000006.1"/>
</dbReference>
<gene>
    <name evidence="2" type="ORF">GCL57_08535</name>
</gene>
<name>A0A833JFJ8_9BACT</name>